<dbReference type="OrthoDB" id="429813at2759"/>
<feature type="transmembrane region" description="Helical" evidence="3">
    <location>
        <begin position="96"/>
        <end position="117"/>
    </location>
</feature>
<keyword evidence="1" id="KW-0596">Phosphopantetheine</keyword>
<evidence type="ECO:0000313" key="6">
    <source>
        <dbReference type="EMBL" id="GLB38787.1"/>
    </source>
</evidence>
<evidence type="ECO:0000259" key="5">
    <source>
        <dbReference type="Pfam" id="PF07993"/>
    </source>
</evidence>
<dbReference type="AlphaFoldDB" id="A0A9P3UMY3"/>
<evidence type="ECO:0000256" key="2">
    <source>
        <dbReference type="ARBA" id="ARBA00022553"/>
    </source>
</evidence>
<evidence type="ECO:0000256" key="3">
    <source>
        <dbReference type="SAM" id="Phobius"/>
    </source>
</evidence>
<sequence length="1099" mass="120534">MSPVLAGSTFIRPHINLGYGQDHPSGVKSLPELIEFDASHNPDHIFGLQDRVGDDVSPYEMTFSQLQSAVEYASSWLVARGCTTGRTRRDQTVAPVGILLGSDIAIFIYMAALLRIGTPVLLLSARLTSVAIAHLLKQTSPSCVLISSHVSRSSKEALELLRSEGAVLLPEFVDPLGYEDFLSSNETWKDIQVPPMYTEYQQEDLDAVIMHSSGTTGLPKPIFHGQTYPLLYAACHRLPEQRQPFRFNVSTLPLYHGFGLLAPSLSLSIGMPFILPPASVIPTGKTTLLALQSSGARYLLSVPSILEEMIRLPGGEGLDALRDLEIVATGGAPMKENVGDELVAAGVKLLNHWGCTELGAIAPIERIPRGYDWHYLMPRSDTGLRTIPVDDGSGSYRLVGYPPGWPEPFEVQDLLVTHPCDSRQYRIMGRADDLLVLSTGEKVRPASLERAVAEHPHVKDVLAFGAGQVALGLLVELRADSFEADLNEPENMNTLLASIKPYLDRGNSFTDKHGKVSTEMLIFTQETTKPFIRTDKGSLARKSILAAFDAEIKACYERADIQKAAPFPSPFADDGYALLNAIRSQVYAVIGCDDISDSIDFFESGMDSLQASRLRRSVLNSLRVTPGLPNPVRDLETDFCFENSSIEKLHRAVAHIMSGTQVHGVVGETRETRRVRAMEGMADKYRETLLTFANIAAYCRLSRKKRWTSSGQKKVVLLTGSTGSLGCFLLARLANDPGVSKIICLNRRHSGAATPRQRQMDLMDKRGASMSSQAWEKVVLHGADLSRSDFGLCEEEFAELLAVTHIIHNAWPVNFNRNLSSFEPHVQGLCNLVRLALLSSGRRLTGTPPTRILFASSIAVAGRFPALNADGPYEVPETSLDAENTAEFGYPEAKWVCERLLLAAVELYGDPCSVEEPLVAGSNVRIGQMTGPEGSGAWNESEHFPIIVRTSQQIGALPALEGSLSWIPVNRAGDVITELLFSKRFKPFYHMENPSRQSWSGIISNLASILGGKGGPLPTIPLSKWLGRVRDLGDDPARNPAYKILSFLERDFQTMSNGTVILRTASARLDSPTMVRSTAVDKKHLEEYVSYWRSIGAMQ</sequence>
<keyword evidence="2" id="KW-0597">Phosphoprotein</keyword>
<dbReference type="Gene3D" id="3.40.50.720">
    <property type="entry name" value="NAD(P)-binding Rossmann-like Domain"/>
    <property type="match status" value="1"/>
</dbReference>
<dbReference type="SUPFAM" id="SSF47336">
    <property type="entry name" value="ACP-like"/>
    <property type="match status" value="1"/>
</dbReference>
<keyword evidence="7" id="KW-1185">Reference proteome</keyword>
<feature type="domain" description="Thioester reductase (TE)" evidence="5">
    <location>
        <begin position="718"/>
        <end position="970"/>
    </location>
</feature>
<dbReference type="Proteomes" id="UP001063166">
    <property type="component" value="Unassembled WGS sequence"/>
</dbReference>
<dbReference type="Gene3D" id="1.10.1200.10">
    <property type="entry name" value="ACP-like"/>
    <property type="match status" value="1"/>
</dbReference>
<evidence type="ECO:0000259" key="4">
    <source>
        <dbReference type="Pfam" id="PF00501"/>
    </source>
</evidence>
<proteinExistence type="predicted"/>
<gene>
    <name evidence="6" type="ORF">LshimejAT787_0506520</name>
</gene>
<dbReference type="PANTHER" id="PTHR43439">
    <property type="entry name" value="PHENYLACETATE-COENZYME A LIGASE"/>
    <property type="match status" value="1"/>
</dbReference>
<reference evidence="6" key="1">
    <citation type="submission" date="2022-07" db="EMBL/GenBank/DDBJ databases">
        <title>The genome of Lyophyllum shimeji provides insight into the initial evolution of ectomycorrhizal fungal genome.</title>
        <authorList>
            <person name="Kobayashi Y."/>
            <person name="Shibata T."/>
            <person name="Hirakawa H."/>
            <person name="Shigenobu S."/>
            <person name="Nishiyama T."/>
            <person name="Yamada A."/>
            <person name="Hasebe M."/>
            <person name="Kawaguchi M."/>
        </authorList>
    </citation>
    <scope>NUCLEOTIDE SEQUENCE</scope>
    <source>
        <strain evidence="6">AT787</strain>
    </source>
</reference>
<dbReference type="SUPFAM" id="SSF56801">
    <property type="entry name" value="Acetyl-CoA synthetase-like"/>
    <property type="match status" value="1"/>
</dbReference>
<dbReference type="InterPro" id="IPR036736">
    <property type="entry name" value="ACP-like_sf"/>
</dbReference>
<dbReference type="Pfam" id="PF00501">
    <property type="entry name" value="AMP-binding"/>
    <property type="match status" value="1"/>
</dbReference>
<dbReference type="SUPFAM" id="SSF51735">
    <property type="entry name" value="NAD(P)-binding Rossmann-fold domains"/>
    <property type="match status" value="1"/>
</dbReference>
<dbReference type="InterPro" id="IPR051414">
    <property type="entry name" value="Adenylate-forming_Reductase"/>
</dbReference>
<dbReference type="PANTHER" id="PTHR43439:SF2">
    <property type="entry name" value="ENZYME, PUTATIVE (JCVI)-RELATED"/>
    <property type="match status" value="1"/>
</dbReference>
<keyword evidence="3" id="KW-0812">Transmembrane</keyword>
<keyword evidence="3" id="KW-0472">Membrane</keyword>
<comment type="caution">
    <text evidence="6">The sequence shown here is derived from an EMBL/GenBank/DDBJ whole genome shotgun (WGS) entry which is preliminary data.</text>
</comment>
<dbReference type="Pfam" id="PF23562">
    <property type="entry name" value="AMP-binding_C_3"/>
    <property type="match status" value="1"/>
</dbReference>
<protein>
    <submittedName>
        <fullName evidence="6">Acetyl-CoA synthetase-like protein</fullName>
    </submittedName>
</protein>
<dbReference type="EMBL" id="BRPK01000005">
    <property type="protein sequence ID" value="GLB38787.1"/>
    <property type="molecule type" value="Genomic_DNA"/>
</dbReference>
<dbReference type="InterPro" id="IPR013120">
    <property type="entry name" value="FAR_NAD-bd"/>
</dbReference>
<organism evidence="6 7">
    <name type="scientific">Lyophyllum shimeji</name>
    <name type="common">Hon-shimeji</name>
    <name type="synonym">Tricholoma shimeji</name>
    <dbReference type="NCBI Taxonomy" id="47721"/>
    <lineage>
        <taxon>Eukaryota</taxon>
        <taxon>Fungi</taxon>
        <taxon>Dikarya</taxon>
        <taxon>Basidiomycota</taxon>
        <taxon>Agaricomycotina</taxon>
        <taxon>Agaricomycetes</taxon>
        <taxon>Agaricomycetidae</taxon>
        <taxon>Agaricales</taxon>
        <taxon>Tricholomatineae</taxon>
        <taxon>Lyophyllaceae</taxon>
        <taxon>Lyophyllum</taxon>
    </lineage>
</organism>
<accession>A0A9P3UMY3</accession>
<dbReference type="InterPro" id="IPR036291">
    <property type="entry name" value="NAD(P)-bd_dom_sf"/>
</dbReference>
<dbReference type="Gene3D" id="3.40.50.12780">
    <property type="entry name" value="N-terminal domain of ligase-like"/>
    <property type="match status" value="1"/>
</dbReference>
<dbReference type="InterPro" id="IPR042099">
    <property type="entry name" value="ANL_N_sf"/>
</dbReference>
<feature type="domain" description="AMP-dependent synthetase/ligase" evidence="4">
    <location>
        <begin position="58"/>
        <end position="370"/>
    </location>
</feature>
<dbReference type="InterPro" id="IPR000873">
    <property type="entry name" value="AMP-dep_synth/lig_dom"/>
</dbReference>
<keyword evidence="3" id="KW-1133">Transmembrane helix</keyword>
<dbReference type="Pfam" id="PF07993">
    <property type="entry name" value="NAD_binding_4"/>
    <property type="match status" value="1"/>
</dbReference>
<evidence type="ECO:0000313" key="7">
    <source>
        <dbReference type="Proteomes" id="UP001063166"/>
    </source>
</evidence>
<name>A0A9P3UMY3_LYOSH</name>
<dbReference type="PROSITE" id="PS00455">
    <property type="entry name" value="AMP_BINDING"/>
    <property type="match status" value="1"/>
</dbReference>
<evidence type="ECO:0000256" key="1">
    <source>
        <dbReference type="ARBA" id="ARBA00022450"/>
    </source>
</evidence>
<dbReference type="InterPro" id="IPR020845">
    <property type="entry name" value="AMP-binding_CS"/>
</dbReference>